<evidence type="ECO:0000313" key="2">
    <source>
        <dbReference type="EMBL" id="PSL18129.1"/>
    </source>
</evidence>
<keyword evidence="1" id="KW-0812">Transmembrane</keyword>
<dbReference type="OrthoDB" id="9791578at2"/>
<dbReference type="EMBL" id="PYGJ01000012">
    <property type="protein sequence ID" value="PSL18129.1"/>
    <property type="molecule type" value="Genomic_DNA"/>
</dbReference>
<dbReference type="Gene3D" id="3.40.720.10">
    <property type="entry name" value="Alkaline Phosphatase, subunit A"/>
    <property type="match status" value="1"/>
</dbReference>
<dbReference type="RefSeq" id="WP_106609461.1">
    <property type="nucleotide sequence ID" value="NZ_PYGJ01000012.1"/>
</dbReference>
<comment type="caution">
    <text evidence="2">The sequence shown here is derived from an EMBL/GenBank/DDBJ whole genome shotgun (WGS) entry which is preliminary data.</text>
</comment>
<evidence type="ECO:0000313" key="3">
    <source>
        <dbReference type="Proteomes" id="UP000240418"/>
    </source>
</evidence>
<keyword evidence="1" id="KW-0472">Membrane</keyword>
<dbReference type="Proteomes" id="UP000240418">
    <property type="component" value="Unassembled WGS sequence"/>
</dbReference>
<keyword evidence="1" id="KW-1133">Transmembrane helix</keyword>
<name>A0A2P8F8T5_9RHOB</name>
<proteinExistence type="predicted"/>
<sequence>MALEPKSRGDRFSTWGLLWGGVVAIWICAIGAEFLVQSAWHTHPLETPSDTVILLTMDGVRMHEMFEGLDPDLAKSKGEQTLMPFFTKEMVPLGAFLGARDFGSRFELGHPIGISMPSYHSIFTGRFTWCFRNECGPVWGQTLLSRVIDTFGQGALAFFSTYGDLCPAFSVPNDVTQICLGRSNNVVENFSETFGYRLGDKDAAVFSVAYVHVKEANRKLIYVGLEETDIAGHLDQYDDYTRILREYDQYLQFLVAEIDRQIATGRRVTLIVTTDHARGSGENWGQHRWSIKGTGDLWLAAYGSGIRPVGFDVTGPNRSLYDVRATIEYLLGLDVARADVMSEILEIP</sequence>
<dbReference type="AlphaFoldDB" id="A0A2P8F8T5"/>
<organism evidence="2 3">
    <name type="scientific">Shimia abyssi</name>
    <dbReference type="NCBI Taxonomy" id="1662395"/>
    <lineage>
        <taxon>Bacteria</taxon>
        <taxon>Pseudomonadati</taxon>
        <taxon>Pseudomonadota</taxon>
        <taxon>Alphaproteobacteria</taxon>
        <taxon>Rhodobacterales</taxon>
        <taxon>Roseobacteraceae</taxon>
    </lineage>
</organism>
<dbReference type="SUPFAM" id="SSF53649">
    <property type="entry name" value="Alkaline phosphatase-like"/>
    <property type="match status" value="1"/>
</dbReference>
<evidence type="ECO:0008006" key="4">
    <source>
        <dbReference type="Google" id="ProtNLM"/>
    </source>
</evidence>
<keyword evidence="3" id="KW-1185">Reference proteome</keyword>
<protein>
    <recommendedName>
        <fullName evidence="4">Type I phosphodiesterase/nucleotide pyrophosphatase</fullName>
    </recommendedName>
</protein>
<feature type="transmembrane region" description="Helical" evidence="1">
    <location>
        <begin position="12"/>
        <end position="36"/>
    </location>
</feature>
<dbReference type="InterPro" id="IPR017850">
    <property type="entry name" value="Alkaline_phosphatase_core_sf"/>
</dbReference>
<accession>A0A2P8F8T5</accession>
<evidence type="ECO:0000256" key="1">
    <source>
        <dbReference type="SAM" id="Phobius"/>
    </source>
</evidence>
<gene>
    <name evidence="2" type="ORF">CLV88_11253</name>
</gene>
<reference evidence="2 3" key="1">
    <citation type="submission" date="2018-03" db="EMBL/GenBank/DDBJ databases">
        <title>Genomic Encyclopedia of Archaeal and Bacterial Type Strains, Phase II (KMG-II): from individual species to whole genera.</title>
        <authorList>
            <person name="Goeker M."/>
        </authorList>
    </citation>
    <scope>NUCLEOTIDE SEQUENCE [LARGE SCALE GENOMIC DNA]</scope>
    <source>
        <strain evidence="2 3">DSM 100673</strain>
    </source>
</reference>